<proteinExistence type="predicted"/>
<dbReference type="Pfam" id="PF19955">
    <property type="entry name" value="EAD1"/>
    <property type="match status" value="1"/>
</dbReference>
<reference evidence="2" key="1">
    <citation type="submission" date="2019-12" db="EMBL/GenBank/DDBJ databases">
        <authorList>
            <person name="Cremers G."/>
        </authorList>
    </citation>
    <scope>NUCLEOTIDE SEQUENCE</scope>
    <source>
        <strain evidence="2">Vvax</strain>
    </source>
</reference>
<feature type="domain" description="Effector-associated" evidence="1">
    <location>
        <begin position="6"/>
        <end position="90"/>
    </location>
</feature>
<dbReference type="SUPFAM" id="SSF50494">
    <property type="entry name" value="Trypsin-like serine proteases"/>
    <property type="match status" value="1"/>
</dbReference>
<evidence type="ECO:0000259" key="1">
    <source>
        <dbReference type="Pfam" id="PF19955"/>
    </source>
</evidence>
<dbReference type="RefSeq" id="WP_339090793.1">
    <property type="nucleotide sequence ID" value="NZ_LR743507.1"/>
</dbReference>
<dbReference type="InterPro" id="IPR045430">
    <property type="entry name" value="EAD1"/>
</dbReference>
<accession>A0A679JG50</accession>
<protein>
    <recommendedName>
        <fullName evidence="1">Effector-associated domain-containing protein</fullName>
    </recommendedName>
</protein>
<evidence type="ECO:0000313" key="2">
    <source>
        <dbReference type="EMBL" id="CAA2105330.1"/>
    </source>
</evidence>
<dbReference type="Pfam" id="PF13365">
    <property type="entry name" value="Trypsin_2"/>
    <property type="match status" value="1"/>
</dbReference>
<dbReference type="InterPro" id="IPR043504">
    <property type="entry name" value="Peptidase_S1_PA_chymotrypsin"/>
</dbReference>
<sequence>MAKSLDLSKEQFKALVKAIGDSFDQAEFESLLLLECGRKLANLVALPMLWEPLVANVVKKAEMQAFTDELLLAVTAWRPHNVALAGVLRDLVATPGQGAMLAVSGSLRNGQPAGAVLEGLVRGRAVYGDIDQFLADLAAIAGRVCRIEETAAPGAQPEALGTGFLVGDDLVLTNQHVREALATDPVRFACRFDYRALAGSVATRAGTVEKPAGTKWLVAERDHAPGDVQAGAAPPTPEQLDYALLRLGAPVGRYPPGQSDDMSGIGKPRGHLVLGADAPALQPGDDIFVLQHPGGAPMKLAVGRVLPGAPARRIWHDAPTEAGTSGSPCFNHALQLVALHHATDAAQPERPAYNQAVPIGLIAADLLSLNALD</sequence>
<dbReference type="Gene3D" id="2.40.10.10">
    <property type="entry name" value="Trypsin-like serine proteases"/>
    <property type="match status" value="2"/>
</dbReference>
<organism evidence="2">
    <name type="scientific">Variovorax paradoxus</name>
    <dbReference type="NCBI Taxonomy" id="34073"/>
    <lineage>
        <taxon>Bacteria</taxon>
        <taxon>Pseudomonadati</taxon>
        <taxon>Pseudomonadota</taxon>
        <taxon>Betaproteobacteria</taxon>
        <taxon>Burkholderiales</taxon>
        <taxon>Comamonadaceae</taxon>
        <taxon>Variovorax</taxon>
    </lineage>
</organism>
<dbReference type="AlphaFoldDB" id="A0A679JG50"/>
<dbReference type="InterPro" id="IPR009003">
    <property type="entry name" value="Peptidase_S1_PA"/>
</dbReference>
<name>A0A679JG50_VARPD</name>
<gene>
    <name evidence="2" type="ORF">VVAX_03200</name>
</gene>
<dbReference type="EMBL" id="LR743507">
    <property type="protein sequence ID" value="CAA2105330.1"/>
    <property type="molecule type" value="Genomic_DNA"/>
</dbReference>